<keyword evidence="4 6" id="KW-0720">Serine protease</keyword>
<dbReference type="RefSeq" id="WP_346050764.1">
    <property type="nucleotide sequence ID" value="NZ_JAYGII010000006.1"/>
</dbReference>
<comment type="caution">
    <text evidence="10">The sequence shown here is derived from an EMBL/GenBank/DDBJ whole genome shotgun (WGS) entry which is preliminary data.</text>
</comment>
<organism evidence="10 11">
    <name type="scientific">Natronospira elongata</name>
    <dbReference type="NCBI Taxonomy" id="3110268"/>
    <lineage>
        <taxon>Bacteria</taxon>
        <taxon>Pseudomonadati</taxon>
        <taxon>Pseudomonadota</taxon>
        <taxon>Gammaproteobacteria</taxon>
        <taxon>Natronospirales</taxon>
        <taxon>Natronospiraceae</taxon>
        <taxon>Natronospira</taxon>
    </lineage>
</organism>
<dbReference type="AlphaFoldDB" id="A0AAP6JHR3"/>
<dbReference type="PROSITE" id="PS00138">
    <property type="entry name" value="SUBTILASE_SER"/>
    <property type="match status" value="1"/>
</dbReference>
<dbReference type="InterPro" id="IPR050131">
    <property type="entry name" value="Peptidase_S8_subtilisin-like"/>
</dbReference>
<dbReference type="InterPro" id="IPR036852">
    <property type="entry name" value="Peptidase_S8/S53_dom_sf"/>
</dbReference>
<dbReference type="EMBL" id="JAYGII010000006">
    <property type="protein sequence ID" value="MEA5445134.1"/>
    <property type="molecule type" value="Genomic_DNA"/>
</dbReference>
<dbReference type="PRINTS" id="PR00723">
    <property type="entry name" value="SUBTILISIN"/>
</dbReference>
<reference evidence="10 11" key="1">
    <citation type="submission" date="2023-12" db="EMBL/GenBank/DDBJ databases">
        <title>Whole-genome sequencing of halo(alkali)philic microorganisms from hypersaline lakes.</title>
        <authorList>
            <person name="Sorokin D.Y."/>
            <person name="Merkel A.Y."/>
            <person name="Messina E."/>
            <person name="Yakimov M."/>
        </authorList>
    </citation>
    <scope>NUCLEOTIDE SEQUENCE [LARGE SCALE GENOMIC DNA]</scope>
    <source>
        <strain evidence="10 11">AB-CW1</strain>
    </source>
</reference>
<dbReference type="SUPFAM" id="SSF54897">
    <property type="entry name" value="Protease propeptides/inhibitors"/>
    <property type="match status" value="1"/>
</dbReference>
<gene>
    <name evidence="10" type="ORF">VCB98_04775</name>
</gene>
<protein>
    <submittedName>
        <fullName evidence="10">S8 family peptidase</fullName>
        <ecNumber evidence="10">3.4.-.-</ecNumber>
    </submittedName>
</protein>
<dbReference type="PROSITE" id="PS00137">
    <property type="entry name" value="SUBTILASE_HIS"/>
    <property type="match status" value="1"/>
</dbReference>
<dbReference type="InterPro" id="IPR000209">
    <property type="entry name" value="Peptidase_S8/S53_dom"/>
</dbReference>
<comment type="similarity">
    <text evidence="1 6 7">Belongs to the peptidase S8 family.</text>
</comment>
<dbReference type="PANTHER" id="PTHR43806:SF11">
    <property type="entry name" value="CEREVISIN-RELATED"/>
    <property type="match status" value="1"/>
</dbReference>
<keyword evidence="8" id="KW-0732">Signal</keyword>
<dbReference type="GO" id="GO:0005615">
    <property type="term" value="C:extracellular space"/>
    <property type="evidence" value="ECO:0007669"/>
    <property type="project" value="TreeGrafter"/>
</dbReference>
<dbReference type="InterPro" id="IPR022398">
    <property type="entry name" value="Peptidase_S8_His-AS"/>
</dbReference>
<dbReference type="GO" id="GO:0004252">
    <property type="term" value="F:serine-type endopeptidase activity"/>
    <property type="evidence" value="ECO:0007669"/>
    <property type="project" value="UniProtKB-UniRule"/>
</dbReference>
<dbReference type="Proteomes" id="UP001302316">
    <property type="component" value="Unassembled WGS sequence"/>
</dbReference>
<dbReference type="SUPFAM" id="SSF52743">
    <property type="entry name" value="Subtilisin-like"/>
    <property type="match status" value="1"/>
</dbReference>
<evidence type="ECO:0000256" key="2">
    <source>
        <dbReference type="ARBA" id="ARBA00022670"/>
    </source>
</evidence>
<proteinExistence type="inferred from homology"/>
<evidence type="ECO:0000256" key="6">
    <source>
        <dbReference type="PROSITE-ProRule" id="PRU01240"/>
    </source>
</evidence>
<dbReference type="Gene3D" id="3.40.50.200">
    <property type="entry name" value="Peptidase S8/S53 domain"/>
    <property type="match status" value="1"/>
</dbReference>
<keyword evidence="2 6" id="KW-0645">Protease</keyword>
<dbReference type="FunFam" id="3.40.50.200:FF:000014">
    <property type="entry name" value="Proteinase K"/>
    <property type="match status" value="1"/>
</dbReference>
<dbReference type="PANTHER" id="PTHR43806">
    <property type="entry name" value="PEPTIDASE S8"/>
    <property type="match status" value="1"/>
</dbReference>
<feature type="domain" description="Peptidase S8/S53" evidence="9">
    <location>
        <begin position="175"/>
        <end position="399"/>
    </location>
</feature>
<dbReference type="InterPro" id="IPR023828">
    <property type="entry name" value="Peptidase_S8_Ser-AS"/>
</dbReference>
<evidence type="ECO:0000256" key="8">
    <source>
        <dbReference type="SAM" id="SignalP"/>
    </source>
</evidence>
<dbReference type="InterPro" id="IPR037045">
    <property type="entry name" value="S8pro/Inhibitor_I9_sf"/>
</dbReference>
<evidence type="ECO:0000259" key="9">
    <source>
        <dbReference type="Pfam" id="PF00082"/>
    </source>
</evidence>
<dbReference type="PROSITE" id="PS00136">
    <property type="entry name" value="SUBTILASE_ASP"/>
    <property type="match status" value="1"/>
</dbReference>
<evidence type="ECO:0000256" key="4">
    <source>
        <dbReference type="ARBA" id="ARBA00022825"/>
    </source>
</evidence>
<dbReference type="PROSITE" id="PS51892">
    <property type="entry name" value="SUBTILASE"/>
    <property type="match status" value="1"/>
</dbReference>
<evidence type="ECO:0000256" key="3">
    <source>
        <dbReference type="ARBA" id="ARBA00022801"/>
    </source>
</evidence>
<dbReference type="Pfam" id="PF00082">
    <property type="entry name" value="Peptidase_S8"/>
    <property type="match status" value="1"/>
</dbReference>
<dbReference type="Gene3D" id="3.30.70.80">
    <property type="entry name" value="Peptidase S8 propeptide/proteinase inhibitor I9"/>
    <property type="match status" value="1"/>
</dbReference>
<evidence type="ECO:0000256" key="7">
    <source>
        <dbReference type="RuleBase" id="RU003355"/>
    </source>
</evidence>
<dbReference type="InterPro" id="IPR023827">
    <property type="entry name" value="Peptidase_S8_Asp-AS"/>
</dbReference>
<evidence type="ECO:0000256" key="1">
    <source>
        <dbReference type="ARBA" id="ARBA00011073"/>
    </source>
</evidence>
<name>A0AAP6JHR3_9GAMM</name>
<keyword evidence="11" id="KW-1185">Reference proteome</keyword>
<feature type="active site" description="Charge relay system" evidence="5 6">
    <location>
        <position position="178"/>
    </location>
</feature>
<dbReference type="InterPro" id="IPR015500">
    <property type="entry name" value="Peptidase_S8_subtilisin-rel"/>
</dbReference>
<evidence type="ECO:0000313" key="11">
    <source>
        <dbReference type="Proteomes" id="UP001302316"/>
    </source>
</evidence>
<feature type="signal peptide" evidence="8">
    <location>
        <begin position="1"/>
        <end position="23"/>
    </location>
</feature>
<dbReference type="CDD" id="cd04077">
    <property type="entry name" value="Peptidases_S8_PCSK9_ProteinaseK_like"/>
    <property type="match status" value="1"/>
</dbReference>
<dbReference type="InterPro" id="IPR034193">
    <property type="entry name" value="PCSK9_ProteinaseK-like"/>
</dbReference>
<feature type="active site" description="Charge relay system" evidence="5 6">
    <location>
        <position position="211"/>
    </location>
</feature>
<feature type="active site" description="Charge relay system" evidence="5 6">
    <location>
        <position position="363"/>
    </location>
</feature>
<feature type="chain" id="PRO_5042813218" evidence="8">
    <location>
        <begin position="24"/>
        <end position="537"/>
    </location>
</feature>
<dbReference type="EC" id="3.4.-.-" evidence="10"/>
<sequence length="537" mass="55741">MIKRNSMAAAIAALVFSAGGLSAQTHQMIDQVGGAIDRIQPGAPIHGLDHPDRIPGQYIVVLRDEMAGIQSVESLARDLGRQAGFDVQHSYDVALRGFSLRATPGLQSRGQGAEKQALANLARDPRVDFIEADRHVYLQQSQSPATWGLDRIDQRDLPLNNTYNYDYTGAGVHAYIIDTGIRASHNQFSGRMGPGWTGINDGRGTSDCNGHGTHVAGTVGGSVHGVAKGVRLYPVRVFGCSGQTSNSIIIDSVNWVAANHNAPAVANMSLGGGASQALDNAVQGASNAGVTMVVAAGNSNANACNFSPARASSAITVGSTTSNDSRSNFSNWGSCVDIFAPGSNITAPWHTSNSATNTISGTSMAAPHVAGVVALYLQAAPGASPTQIANALYGNATTGRLSGIGSGSPNRLLYSRLSNGGGDDGGGGDGGSCPAGFQEFTGSLSGSGDSTFEPNGTYYQASAGTHQGILASPSNAIYDLFLQQYSWWNGWQTVAQSLPNSGSENAQISYNGSSGYYVWRLESWTGSGAYTFCMNTP</sequence>
<keyword evidence="3 6" id="KW-0378">Hydrolase</keyword>
<evidence type="ECO:0000256" key="5">
    <source>
        <dbReference type="PIRSR" id="PIRSR615500-1"/>
    </source>
</evidence>
<dbReference type="GO" id="GO:0006508">
    <property type="term" value="P:proteolysis"/>
    <property type="evidence" value="ECO:0007669"/>
    <property type="project" value="UniProtKB-KW"/>
</dbReference>
<accession>A0AAP6JHR3</accession>
<evidence type="ECO:0000313" key="10">
    <source>
        <dbReference type="EMBL" id="MEA5445134.1"/>
    </source>
</evidence>